<dbReference type="Proteomes" id="UP000092819">
    <property type="component" value="Unassembled WGS sequence"/>
</dbReference>
<evidence type="ECO:0000313" key="1">
    <source>
        <dbReference type="EMBL" id="SBT11886.1"/>
    </source>
</evidence>
<name>A0A1C3JA11_9VIBR</name>
<dbReference type="AlphaFoldDB" id="A0A1C3JA11"/>
<keyword evidence="2" id="KW-1185">Reference proteome</keyword>
<gene>
    <name evidence="1" type="ORF">VCE7224_00620</name>
</gene>
<accession>A0A1C3JA11</accession>
<proteinExistence type="predicted"/>
<organism evidence="1 2">
    <name type="scientific">Vibrio celticus</name>
    <dbReference type="NCBI Taxonomy" id="446372"/>
    <lineage>
        <taxon>Bacteria</taxon>
        <taxon>Pseudomonadati</taxon>
        <taxon>Pseudomonadota</taxon>
        <taxon>Gammaproteobacteria</taxon>
        <taxon>Vibrionales</taxon>
        <taxon>Vibrionaceae</taxon>
        <taxon>Vibrio</taxon>
    </lineage>
</organism>
<dbReference type="EMBL" id="FLQZ01000011">
    <property type="protein sequence ID" value="SBT11886.1"/>
    <property type="molecule type" value="Genomic_DNA"/>
</dbReference>
<sequence>MFSSQVQKAPQAEDKEPSLLQRILSEFLSFGVTGSGATGDYKCTQCGTYLNTPDNLD</sequence>
<protein>
    <submittedName>
        <fullName evidence="1">Uncharacterized protein</fullName>
    </submittedName>
</protein>
<reference evidence="2" key="1">
    <citation type="submission" date="2016-06" db="EMBL/GenBank/DDBJ databases">
        <authorList>
            <person name="Rodrigo-Torres L."/>
            <person name="Arahal D.R."/>
        </authorList>
    </citation>
    <scope>NUCLEOTIDE SEQUENCE [LARGE SCALE GENOMIC DNA]</scope>
    <source>
        <strain evidence="2">CECT 7224</strain>
    </source>
</reference>
<evidence type="ECO:0000313" key="2">
    <source>
        <dbReference type="Proteomes" id="UP000092819"/>
    </source>
</evidence>